<dbReference type="Gene3D" id="3.40.190.10">
    <property type="entry name" value="Periplasmic binding protein-like II"/>
    <property type="match status" value="1"/>
</dbReference>
<comment type="subcellular location">
    <subcellularLocation>
        <location evidence="1">Periplasm</location>
    </subcellularLocation>
</comment>
<keyword evidence="3" id="KW-0813">Transport</keyword>
<dbReference type="EMBL" id="JAAYYV010000170">
    <property type="protein sequence ID" value="NLF54025.1"/>
    <property type="molecule type" value="Genomic_DNA"/>
</dbReference>
<feature type="chain" id="PRO_5030844819" description="Sulfate ABC transporter substrate-binding protein" evidence="6">
    <location>
        <begin position="29"/>
        <end position="162"/>
    </location>
</feature>
<evidence type="ECO:0000256" key="2">
    <source>
        <dbReference type="ARBA" id="ARBA00006099"/>
    </source>
</evidence>
<reference evidence="7 8" key="1">
    <citation type="journal article" date="2020" name="Biotechnol. Biofuels">
        <title>New insights from the biogas microbiome by comprehensive genome-resolved metagenomics of nearly 1600 species originating from multiple anaerobic digesters.</title>
        <authorList>
            <person name="Campanaro S."/>
            <person name="Treu L."/>
            <person name="Rodriguez-R L.M."/>
            <person name="Kovalovszki A."/>
            <person name="Ziels R.M."/>
            <person name="Maus I."/>
            <person name="Zhu X."/>
            <person name="Kougias P.G."/>
            <person name="Basile A."/>
            <person name="Luo G."/>
            <person name="Schluter A."/>
            <person name="Konstantinidis K.T."/>
            <person name="Angelidaki I."/>
        </authorList>
    </citation>
    <scope>NUCLEOTIDE SEQUENCE [LARGE SCALE GENOMIC DNA]</scope>
    <source>
        <strain evidence="7">AS06rmzACSIP_256</strain>
    </source>
</reference>
<dbReference type="GO" id="GO:0140104">
    <property type="term" value="F:molecular carrier activity"/>
    <property type="evidence" value="ECO:0007669"/>
    <property type="project" value="InterPro"/>
</dbReference>
<evidence type="ECO:0000256" key="3">
    <source>
        <dbReference type="ARBA" id="ARBA00022448"/>
    </source>
</evidence>
<sequence>MATQARSTILRRTLVALVLGATASLSIAETTLLNVPYDVSRELHKDINPAFGAPWNAQGADSVTVNQSHGGSSKQAVVAGLEADVVTMSQAPDIDILVERGDQEIIARHNFRPRDPAVLAKNADKFPPVRTSTVDEELGGWPAVQKAHSADGGIFDQIMVKR</sequence>
<dbReference type="GO" id="GO:0042597">
    <property type="term" value="C:periplasmic space"/>
    <property type="evidence" value="ECO:0007669"/>
    <property type="project" value="UniProtKB-SubCell"/>
</dbReference>
<comment type="caution">
    <text evidence="7">The sequence shown here is derived from an EMBL/GenBank/DDBJ whole genome shotgun (WGS) entry which is preliminary data.</text>
</comment>
<comment type="similarity">
    <text evidence="2">Belongs to the prokaryotic sulfate-binding protein family.</text>
</comment>
<evidence type="ECO:0000313" key="8">
    <source>
        <dbReference type="Proteomes" id="UP000536534"/>
    </source>
</evidence>
<evidence type="ECO:0000256" key="4">
    <source>
        <dbReference type="ARBA" id="ARBA00022729"/>
    </source>
</evidence>
<dbReference type="GO" id="GO:1902358">
    <property type="term" value="P:sulfate transmembrane transport"/>
    <property type="evidence" value="ECO:0007669"/>
    <property type="project" value="InterPro"/>
</dbReference>
<evidence type="ECO:0000313" key="7">
    <source>
        <dbReference type="EMBL" id="NLF54025.1"/>
    </source>
</evidence>
<name>A0A7X7R7D5_9RHOO</name>
<evidence type="ECO:0000256" key="1">
    <source>
        <dbReference type="ARBA" id="ARBA00004418"/>
    </source>
</evidence>
<dbReference type="InterPro" id="IPR005669">
    <property type="entry name" value="Thiosulph/SO4-bd"/>
</dbReference>
<keyword evidence="4 6" id="KW-0732">Signal</keyword>
<keyword evidence="5" id="KW-0574">Periplasm</keyword>
<protein>
    <recommendedName>
        <fullName evidence="9">Sulfate ABC transporter substrate-binding protein</fullName>
    </recommendedName>
</protein>
<accession>A0A7X7R7D5</accession>
<evidence type="ECO:0000256" key="6">
    <source>
        <dbReference type="SAM" id="SignalP"/>
    </source>
</evidence>
<organism evidence="7 8">
    <name type="scientific">Thauera phenolivorans</name>
    <dbReference type="NCBI Taxonomy" id="1792543"/>
    <lineage>
        <taxon>Bacteria</taxon>
        <taxon>Pseudomonadati</taxon>
        <taxon>Pseudomonadota</taxon>
        <taxon>Betaproteobacteria</taxon>
        <taxon>Rhodocyclales</taxon>
        <taxon>Zoogloeaceae</taxon>
        <taxon>Thauera</taxon>
    </lineage>
</organism>
<dbReference type="AlphaFoldDB" id="A0A7X7R7D5"/>
<evidence type="ECO:0008006" key="9">
    <source>
        <dbReference type="Google" id="ProtNLM"/>
    </source>
</evidence>
<dbReference type="PANTHER" id="PTHR30368">
    <property type="entry name" value="SULFATE-BINDING PROTEIN"/>
    <property type="match status" value="1"/>
</dbReference>
<dbReference type="Proteomes" id="UP000536534">
    <property type="component" value="Unassembled WGS sequence"/>
</dbReference>
<feature type="signal peptide" evidence="6">
    <location>
        <begin position="1"/>
        <end position="28"/>
    </location>
</feature>
<proteinExistence type="inferred from homology"/>
<gene>
    <name evidence="7" type="ORF">GX576_06455</name>
</gene>
<evidence type="ECO:0000256" key="5">
    <source>
        <dbReference type="ARBA" id="ARBA00022764"/>
    </source>
</evidence>
<dbReference type="PANTHER" id="PTHR30368:SF1">
    <property type="entry name" value="THIOSULFATE-BINDING PROTEIN"/>
    <property type="match status" value="1"/>
</dbReference>
<dbReference type="SUPFAM" id="SSF53850">
    <property type="entry name" value="Periplasmic binding protein-like II"/>
    <property type="match status" value="2"/>
</dbReference>